<dbReference type="GO" id="GO:0002183">
    <property type="term" value="P:cytoplasmic translational initiation"/>
    <property type="evidence" value="ECO:0007669"/>
    <property type="project" value="TreeGrafter"/>
</dbReference>
<evidence type="ECO:0000256" key="9">
    <source>
        <dbReference type="SAM" id="MobiDB-lite"/>
    </source>
</evidence>
<dbReference type="EMBL" id="JAPQKS010000005">
    <property type="protein sequence ID" value="KAJ5226469.1"/>
    <property type="molecule type" value="Genomic_DNA"/>
</dbReference>
<dbReference type="Gene3D" id="2.160.10.10">
    <property type="entry name" value="Hexapeptide repeat proteins"/>
    <property type="match status" value="1"/>
</dbReference>
<evidence type="ECO:0000313" key="11">
    <source>
        <dbReference type="EMBL" id="KAJ5226469.1"/>
    </source>
</evidence>
<dbReference type="PANTHER" id="PTHR45989">
    <property type="entry name" value="TRANSLATION INITIATION FACTOR EIF-2B SUBUNIT GAMMA"/>
    <property type="match status" value="1"/>
</dbReference>
<feature type="region of interest" description="Disordered" evidence="9">
    <location>
        <begin position="492"/>
        <end position="517"/>
    </location>
</feature>
<evidence type="ECO:0000256" key="8">
    <source>
        <dbReference type="ARBA" id="ARBA00046432"/>
    </source>
</evidence>
<dbReference type="PANTHER" id="PTHR45989:SF1">
    <property type="entry name" value="TRANSLATION INITIATION FACTOR EIF-2B SUBUNIT GAMMA"/>
    <property type="match status" value="1"/>
</dbReference>
<evidence type="ECO:0000256" key="6">
    <source>
        <dbReference type="ARBA" id="ARBA00044196"/>
    </source>
</evidence>
<feature type="region of interest" description="Disordered" evidence="9">
    <location>
        <begin position="147"/>
        <end position="174"/>
    </location>
</feature>
<dbReference type="AlphaFoldDB" id="A0A9W9NUP8"/>
<protein>
    <recommendedName>
        <fullName evidence="6">Translation initiation factor eIF2B subunit gamma</fullName>
    </recommendedName>
    <alternativeName>
        <fullName evidence="7">eIF2B GDP-GTP exchange factor subunit gamma</fullName>
    </alternativeName>
</protein>
<dbReference type="Proteomes" id="UP001150941">
    <property type="component" value="Unassembled WGS sequence"/>
</dbReference>
<keyword evidence="4 11" id="KW-0396">Initiation factor</keyword>
<keyword evidence="12" id="KW-1185">Reference proteome</keyword>
<dbReference type="Pfam" id="PF25087">
    <property type="entry name" value="GMPPB_C"/>
    <property type="match status" value="1"/>
</dbReference>
<organism evidence="11 12">
    <name type="scientific">Penicillium chermesinum</name>
    <dbReference type="NCBI Taxonomy" id="63820"/>
    <lineage>
        <taxon>Eukaryota</taxon>
        <taxon>Fungi</taxon>
        <taxon>Dikarya</taxon>
        <taxon>Ascomycota</taxon>
        <taxon>Pezizomycotina</taxon>
        <taxon>Eurotiomycetes</taxon>
        <taxon>Eurotiomycetidae</taxon>
        <taxon>Eurotiales</taxon>
        <taxon>Aspergillaceae</taxon>
        <taxon>Penicillium</taxon>
    </lineage>
</organism>
<dbReference type="GO" id="GO:0005851">
    <property type="term" value="C:eukaryotic translation initiation factor 2B complex"/>
    <property type="evidence" value="ECO:0007669"/>
    <property type="project" value="TreeGrafter"/>
</dbReference>
<dbReference type="InterPro" id="IPR056729">
    <property type="entry name" value="GMPPB_C"/>
</dbReference>
<evidence type="ECO:0000256" key="4">
    <source>
        <dbReference type="ARBA" id="ARBA00022540"/>
    </source>
</evidence>
<dbReference type="GO" id="GO:0003743">
    <property type="term" value="F:translation initiation factor activity"/>
    <property type="evidence" value="ECO:0007669"/>
    <property type="project" value="UniProtKB-KW"/>
</dbReference>
<dbReference type="GO" id="GO:0005829">
    <property type="term" value="C:cytosol"/>
    <property type="evidence" value="ECO:0007669"/>
    <property type="project" value="UniProtKB-SubCell"/>
</dbReference>
<evidence type="ECO:0000313" key="12">
    <source>
        <dbReference type="Proteomes" id="UP001150941"/>
    </source>
</evidence>
<name>A0A9W9NUP8_9EURO</name>
<evidence type="ECO:0000256" key="5">
    <source>
        <dbReference type="ARBA" id="ARBA00022917"/>
    </source>
</evidence>
<feature type="region of interest" description="Disordered" evidence="9">
    <location>
        <begin position="294"/>
        <end position="329"/>
    </location>
</feature>
<dbReference type="SUPFAM" id="SSF53448">
    <property type="entry name" value="Nucleotide-diphospho-sugar transferases"/>
    <property type="match status" value="1"/>
</dbReference>
<dbReference type="InterPro" id="IPR051960">
    <property type="entry name" value="eIF2B_gamma"/>
</dbReference>
<gene>
    <name evidence="11" type="ORF">N7468_007694</name>
</gene>
<sequence>MPPVPPSTGFQAIVLCGPGVSLNTFTSSGNIPKCLLPVANRPMIFYMLDWLRRSGIHDVTLITPPSALASIRAALQQNPYLTALPTPTVIAAGNSEMGTAELLRQPEVQSQIKTDFLLLPCDLVCEIPGESLLEAWMVSRSTIREVRNARGSSTTNGDAGGRGATAPLEQDEAPAVSHQVDGPLALRYGLSKLVMSAPMSTIREQIEADKGSFLVRHSLMEANARVKLLTTFRDAHLYVFPYWVKDLLAKEERFDSISEDLVGYWAKAGWQKGLGEKLGIDKILHQESSKLDSSKLDESASLDGESLEDEIDLQDMSTTKAGPGTNSQSTEVPPILAYVQKSAAPYVRRVDSSAVLLSTSLRLAKLESIEDVGRQHSPFAHNQKVANPDGVAQRCTVTASDCLLDQNVTVEQFAVIKETVIGANAHISSGARLTRCVVMDGAVIGPRSTLTGCIIGRNARVGRECQLAHCEVQDGLLVEDETEAKNEKFMAFEGLDQDGEGENWKDGGSEDNEDDNF</sequence>
<dbReference type="GeneID" id="83204293"/>
<keyword evidence="3" id="KW-0963">Cytoplasm</keyword>
<keyword evidence="5" id="KW-0648">Protein biosynthesis</keyword>
<accession>A0A9W9NUP8</accession>
<reference evidence="11" key="1">
    <citation type="submission" date="2022-11" db="EMBL/GenBank/DDBJ databases">
        <authorList>
            <person name="Petersen C."/>
        </authorList>
    </citation>
    <scope>NUCLEOTIDE SEQUENCE</scope>
    <source>
        <strain evidence="11">IBT 19713</strain>
    </source>
</reference>
<dbReference type="InterPro" id="IPR029044">
    <property type="entry name" value="Nucleotide-diphossugar_trans"/>
</dbReference>
<feature type="compositionally biased region" description="Polar residues" evidence="9">
    <location>
        <begin position="315"/>
        <end position="329"/>
    </location>
</feature>
<feature type="domain" description="Mannose-1-phosphate guanyltransferase C-terminal" evidence="10">
    <location>
        <begin position="401"/>
        <end position="482"/>
    </location>
</feature>
<comment type="caution">
    <text evidence="11">The sequence shown here is derived from an EMBL/GenBank/DDBJ whole genome shotgun (WGS) entry which is preliminary data.</text>
</comment>
<dbReference type="SUPFAM" id="SSF51161">
    <property type="entry name" value="Trimeric LpxA-like enzymes"/>
    <property type="match status" value="1"/>
</dbReference>
<comment type="similarity">
    <text evidence="2">Belongs to the eIF-2B gamma/epsilon subunits family.</text>
</comment>
<dbReference type="RefSeq" id="XP_058329880.1">
    <property type="nucleotide sequence ID" value="XM_058476990.1"/>
</dbReference>
<evidence type="ECO:0000256" key="2">
    <source>
        <dbReference type="ARBA" id="ARBA00007878"/>
    </source>
</evidence>
<evidence type="ECO:0000259" key="10">
    <source>
        <dbReference type="Pfam" id="PF25087"/>
    </source>
</evidence>
<reference evidence="11" key="2">
    <citation type="journal article" date="2023" name="IMA Fungus">
        <title>Comparative genomic study of the Penicillium genus elucidates a diverse pangenome and 15 lateral gene transfer events.</title>
        <authorList>
            <person name="Petersen C."/>
            <person name="Sorensen T."/>
            <person name="Nielsen M.R."/>
            <person name="Sondergaard T.E."/>
            <person name="Sorensen J.L."/>
            <person name="Fitzpatrick D.A."/>
            <person name="Frisvad J.C."/>
            <person name="Nielsen K.L."/>
        </authorList>
    </citation>
    <scope>NUCLEOTIDE SEQUENCE</scope>
    <source>
        <strain evidence="11">IBT 19713</strain>
    </source>
</reference>
<dbReference type="InterPro" id="IPR011004">
    <property type="entry name" value="Trimer_LpxA-like_sf"/>
</dbReference>
<dbReference type="Gene3D" id="3.90.550.10">
    <property type="entry name" value="Spore Coat Polysaccharide Biosynthesis Protein SpsA, Chain A"/>
    <property type="match status" value="1"/>
</dbReference>
<dbReference type="OrthoDB" id="10250549at2759"/>
<dbReference type="GO" id="GO:0005085">
    <property type="term" value="F:guanyl-nucleotide exchange factor activity"/>
    <property type="evidence" value="ECO:0007669"/>
    <property type="project" value="TreeGrafter"/>
</dbReference>
<comment type="subunit">
    <text evidence="8">Component of the translation initiation factor 2B (eIF2B) complex which is a heterodecamer of two sets of five different subunits: alpha, beta, gamma, delta and epsilon. Subunits alpha, beta and delta comprise a regulatory subcomplex and subunits epsilon and gamma comprise a catalytic subcomplex. Within the complex, the hexameric regulatory complex resides at the center, with the two heterodimeric catalytic subcomplexes bound on opposite sides.</text>
</comment>
<evidence type="ECO:0000256" key="3">
    <source>
        <dbReference type="ARBA" id="ARBA00022490"/>
    </source>
</evidence>
<comment type="subcellular location">
    <subcellularLocation>
        <location evidence="1">Cytoplasm</location>
        <location evidence="1">Cytosol</location>
    </subcellularLocation>
</comment>
<evidence type="ECO:0000256" key="1">
    <source>
        <dbReference type="ARBA" id="ARBA00004514"/>
    </source>
</evidence>
<evidence type="ECO:0000256" key="7">
    <source>
        <dbReference type="ARBA" id="ARBA00044229"/>
    </source>
</evidence>
<proteinExistence type="inferred from homology"/>